<comment type="caution">
    <text evidence="1">The sequence shown here is derived from an EMBL/GenBank/DDBJ whole genome shotgun (WGS) entry which is preliminary data.</text>
</comment>
<protein>
    <submittedName>
        <fullName evidence="1">Uncharacterized protein</fullName>
    </submittedName>
</protein>
<organism evidence="1 2">
    <name type="scientific">Symbiodinium natans</name>
    <dbReference type="NCBI Taxonomy" id="878477"/>
    <lineage>
        <taxon>Eukaryota</taxon>
        <taxon>Sar</taxon>
        <taxon>Alveolata</taxon>
        <taxon>Dinophyceae</taxon>
        <taxon>Suessiales</taxon>
        <taxon>Symbiodiniaceae</taxon>
        <taxon>Symbiodinium</taxon>
    </lineage>
</organism>
<dbReference type="Proteomes" id="UP000604046">
    <property type="component" value="Unassembled WGS sequence"/>
</dbReference>
<dbReference type="OrthoDB" id="10311282at2759"/>
<dbReference type="EMBL" id="CAJNDS010002834">
    <property type="protein sequence ID" value="CAE7613353.1"/>
    <property type="molecule type" value="Genomic_DNA"/>
</dbReference>
<accession>A0A812VBL3</accession>
<reference evidence="1" key="1">
    <citation type="submission" date="2021-02" db="EMBL/GenBank/DDBJ databases">
        <authorList>
            <person name="Dougan E. K."/>
            <person name="Rhodes N."/>
            <person name="Thang M."/>
            <person name="Chan C."/>
        </authorList>
    </citation>
    <scope>NUCLEOTIDE SEQUENCE</scope>
</reference>
<name>A0A812VBL3_9DINO</name>
<keyword evidence="2" id="KW-1185">Reference proteome</keyword>
<dbReference type="AlphaFoldDB" id="A0A812VBL3"/>
<evidence type="ECO:0000313" key="2">
    <source>
        <dbReference type="Proteomes" id="UP000604046"/>
    </source>
</evidence>
<evidence type="ECO:0000313" key="1">
    <source>
        <dbReference type="EMBL" id="CAE7613353.1"/>
    </source>
</evidence>
<proteinExistence type="predicted"/>
<gene>
    <name evidence="1" type="ORF">SNAT2548_LOCUS34878</name>
</gene>
<sequence length="227" mass="24311">MRLLQHTQLYGEVEQALGKLDSQSHPVAEALSESLQRLKRADAAVLAQGLRSSQLISDALAEPSAPSGGLSWLANGPSFLVQALEALVDGREYQTRLGDEVRQRQQAVLPTLQSAASVTADVLKETRLASARAFDVLKYDIYTPGATKTPEPVKRAANALVEASSETRRRFTHFISSMAQNLAADVESRRLPAAATLALADLEPTWAPRSVGATVESAPVANVIFPA</sequence>